<evidence type="ECO:0000256" key="1">
    <source>
        <dbReference type="SAM" id="MobiDB-lite"/>
    </source>
</evidence>
<reference evidence="2" key="1">
    <citation type="submission" date="2020-11" db="EMBL/GenBank/DDBJ databases">
        <authorList>
            <person name="Tran Van P."/>
        </authorList>
    </citation>
    <scope>NUCLEOTIDE SEQUENCE</scope>
</reference>
<evidence type="ECO:0000313" key="2">
    <source>
        <dbReference type="EMBL" id="CAD7409657.1"/>
    </source>
</evidence>
<protein>
    <submittedName>
        <fullName evidence="2">Uncharacterized protein</fullName>
    </submittedName>
</protein>
<name>A0A7R9D7S9_TIMPO</name>
<proteinExistence type="predicted"/>
<sequence length="127" mass="14851">MKLLTGQRTGAPDSHEPPQLSTMPTKITKKWDNNVVCYSELVAERKENIHFVRASVECDVTLYILPARLNCEPAVLDDRGQMWYYYGQAVELGLYRMSVLTDHRGFIRLKTLEARDMKHYELWFDIL</sequence>
<organism evidence="2">
    <name type="scientific">Timema poppense</name>
    <name type="common">Walking stick</name>
    <dbReference type="NCBI Taxonomy" id="170557"/>
    <lineage>
        <taxon>Eukaryota</taxon>
        <taxon>Metazoa</taxon>
        <taxon>Ecdysozoa</taxon>
        <taxon>Arthropoda</taxon>
        <taxon>Hexapoda</taxon>
        <taxon>Insecta</taxon>
        <taxon>Pterygota</taxon>
        <taxon>Neoptera</taxon>
        <taxon>Polyneoptera</taxon>
        <taxon>Phasmatodea</taxon>
        <taxon>Timematodea</taxon>
        <taxon>Timematoidea</taxon>
        <taxon>Timematidae</taxon>
        <taxon>Timema</taxon>
    </lineage>
</organism>
<feature type="region of interest" description="Disordered" evidence="1">
    <location>
        <begin position="1"/>
        <end position="24"/>
    </location>
</feature>
<accession>A0A7R9D7S9</accession>
<dbReference type="EMBL" id="OD004278">
    <property type="protein sequence ID" value="CAD7409657.1"/>
    <property type="molecule type" value="Genomic_DNA"/>
</dbReference>
<dbReference type="AlphaFoldDB" id="A0A7R9D7S9"/>
<gene>
    <name evidence="2" type="ORF">TPSB3V08_LOCUS6953</name>
</gene>